<dbReference type="Proteomes" id="UP001524569">
    <property type="component" value="Unassembled WGS sequence"/>
</dbReference>
<keyword evidence="3" id="KW-1185">Reference proteome</keyword>
<reference evidence="2 3" key="1">
    <citation type="submission" date="2022-07" db="EMBL/GenBank/DDBJ databases">
        <title>Methylomonas rivi sp. nov., Methylomonas rosea sp. nov., Methylomonas aureus sp. nov. and Methylomonas subterranea sp. nov., four novel methanotrophs isolated from a freshwater creek and the deep terrestrial subsurface.</title>
        <authorList>
            <person name="Abin C."/>
            <person name="Sankaranarayanan K."/>
            <person name="Garner C."/>
            <person name="Sindelar R."/>
            <person name="Kotary K."/>
            <person name="Garner R."/>
            <person name="Barclay S."/>
            <person name="Lawson P."/>
            <person name="Krumholz L."/>
        </authorList>
    </citation>
    <scope>NUCLEOTIDE SEQUENCE [LARGE SCALE GENOMIC DNA]</scope>
    <source>
        <strain evidence="2 3">SURF-1</strain>
    </source>
</reference>
<accession>A0ABT1UHY4</accession>
<keyword evidence="1" id="KW-0472">Membrane</keyword>
<organism evidence="2 3">
    <name type="scientific">Methylomonas aurea</name>
    <dbReference type="NCBI Taxonomy" id="2952224"/>
    <lineage>
        <taxon>Bacteria</taxon>
        <taxon>Pseudomonadati</taxon>
        <taxon>Pseudomonadota</taxon>
        <taxon>Gammaproteobacteria</taxon>
        <taxon>Methylococcales</taxon>
        <taxon>Methylococcaceae</taxon>
        <taxon>Methylomonas</taxon>
    </lineage>
</organism>
<evidence type="ECO:0000313" key="2">
    <source>
        <dbReference type="EMBL" id="MCQ8181844.1"/>
    </source>
</evidence>
<evidence type="ECO:0000256" key="1">
    <source>
        <dbReference type="SAM" id="Phobius"/>
    </source>
</evidence>
<protein>
    <submittedName>
        <fullName evidence="2">Uncharacterized protein</fullName>
    </submittedName>
</protein>
<feature type="transmembrane region" description="Helical" evidence="1">
    <location>
        <begin position="62"/>
        <end position="82"/>
    </location>
</feature>
<proteinExistence type="predicted"/>
<dbReference type="RefSeq" id="WP_256611131.1">
    <property type="nucleotide sequence ID" value="NZ_JANIBM010000012.1"/>
</dbReference>
<comment type="caution">
    <text evidence="2">The sequence shown here is derived from an EMBL/GenBank/DDBJ whole genome shotgun (WGS) entry which is preliminary data.</text>
</comment>
<keyword evidence="1" id="KW-0812">Transmembrane</keyword>
<dbReference type="EMBL" id="JANIBM010000012">
    <property type="protein sequence ID" value="MCQ8181844.1"/>
    <property type="molecule type" value="Genomic_DNA"/>
</dbReference>
<evidence type="ECO:0000313" key="3">
    <source>
        <dbReference type="Proteomes" id="UP001524569"/>
    </source>
</evidence>
<feature type="transmembrane region" description="Helical" evidence="1">
    <location>
        <begin position="24"/>
        <end position="42"/>
    </location>
</feature>
<name>A0ABT1UHY4_9GAMM</name>
<gene>
    <name evidence="2" type="ORF">NP603_12055</name>
</gene>
<sequence>MLPSVSGVPTTSRLRDDNPYSAESYAEIGVVCAFAIAPRVLVCHRYLQQSAFFRNYVSRNYLSRLASVIRCIAGLMFAASTAGDYRHVPSNGVRMSKNVPYGF</sequence>
<keyword evidence="1" id="KW-1133">Transmembrane helix</keyword>